<geneLocation type="plasmid" evidence="5 6">
    <name>pBIND02</name>
</geneLocation>
<dbReference type="Pfam" id="PF13439">
    <property type="entry name" value="Glyco_transf_4"/>
    <property type="match status" value="1"/>
</dbReference>
<evidence type="ECO:0000259" key="3">
    <source>
        <dbReference type="Pfam" id="PF00534"/>
    </source>
</evidence>
<dbReference type="eggNOG" id="COG0438">
    <property type="taxonomic scope" value="Bacteria"/>
</dbReference>
<dbReference type="HOGENOM" id="CLU_009583_2_5_5"/>
<sequence>MDSRKRLVMFAKGYLPTDGGIERYSTELARAYAKQGWRLYVLTQSSAEPGIRRDGAVTVLDFGKGQQAMLLLRFTCAWRVLRKRLRPDFIHATTWRLALPALLNRRQQPLVVTVHGREIFIVSPLLRIVMRYVFARVDSVVVVSDVIRRLAASQANLITDNWTVVWNGVSLNNDHGFTPHPPVMAGAPVRLLSLCRLVPRKNILGAVRAMALLVESGMNGFIYEIAGNGPDYDAIQALINKRGLKPYVRLLGRVDDADMPALYHAADIFLHPQIDLSGDVEGFGLTIADAMSFGAAVVAGRDGGPADFVIDGATGLLVDGTKDTEIAKAIKLLIDNPALRTKLGEAAERWVHDHLSWSAAAERIIETLPDARSKPVQGTG</sequence>
<dbReference type="CAZy" id="GT4">
    <property type="family name" value="Glycosyltransferase Family 4"/>
</dbReference>
<name>B2ILP2_BEII9</name>
<evidence type="ECO:0000259" key="4">
    <source>
        <dbReference type="Pfam" id="PF13439"/>
    </source>
</evidence>
<dbReference type="InterPro" id="IPR028098">
    <property type="entry name" value="Glyco_trans_4-like_N"/>
</dbReference>
<dbReference type="InterPro" id="IPR001296">
    <property type="entry name" value="Glyco_trans_1"/>
</dbReference>
<dbReference type="CDD" id="cd03801">
    <property type="entry name" value="GT4_PimA-like"/>
    <property type="match status" value="1"/>
</dbReference>
<accession>B2ILP2</accession>
<dbReference type="OrthoDB" id="9790710at2"/>
<dbReference type="SUPFAM" id="SSF53756">
    <property type="entry name" value="UDP-Glycosyltransferase/glycogen phosphorylase"/>
    <property type="match status" value="1"/>
</dbReference>
<protein>
    <submittedName>
        <fullName evidence="5">Glycosyl transferase group 1</fullName>
    </submittedName>
</protein>
<dbReference type="RefSeq" id="WP_012382831.1">
    <property type="nucleotide sequence ID" value="NC_010578.1"/>
</dbReference>
<dbReference type="Gene3D" id="3.40.50.2000">
    <property type="entry name" value="Glycogen Phosphorylase B"/>
    <property type="match status" value="2"/>
</dbReference>
<dbReference type="GO" id="GO:0016757">
    <property type="term" value="F:glycosyltransferase activity"/>
    <property type="evidence" value="ECO:0007669"/>
    <property type="project" value="UniProtKB-KW"/>
</dbReference>
<keyword evidence="2 5" id="KW-0808">Transferase</keyword>
<dbReference type="EMBL" id="CP001018">
    <property type="protein sequence ID" value="ACB97442.1"/>
    <property type="molecule type" value="Genomic_DNA"/>
</dbReference>
<dbReference type="AlphaFoldDB" id="B2ILP2"/>
<dbReference type="KEGG" id="bid:Bind_3917"/>
<feature type="domain" description="Glycosyl transferase family 1" evidence="3">
    <location>
        <begin position="191"/>
        <end position="350"/>
    </location>
</feature>
<reference evidence="5 6" key="1">
    <citation type="submission" date="2008-03" db="EMBL/GenBank/DDBJ databases">
        <title>Complete sequence of plasmid2 of Beijerinckia indica subsp. indica ATCC 9039.</title>
        <authorList>
            <consortium name="US DOE Joint Genome Institute"/>
            <person name="Copeland A."/>
            <person name="Lucas S."/>
            <person name="Lapidus A."/>
            <person name="Glavina del Rio T."/>
            <person name="Dalin E."/>
            <person name="Tice H."/>
            <person name="Bruce D."/>
            <person name="Goodwin L."/>
            <person name="Pitluck S."/>
            <person name="LaButti K."/>
            <person name="Schmutz J."/>
            <person name="Larimer F."/>
            <person name="Land M."/>
            <person name="Hauser L."/>
            <person name="Kyrpides N."/>
            <person name="Ivanova N."/>
            <person name="Dunfield P.F."/>
            <person name="Dedysh S.N."/>
            <person name="Liesack W."/>
            <person name="Saw J.H."/>
            <person name="Alam M."/>
            <person name="Chen Y."/>
            <person name="Murrell J.C."/>
            <person name="Richardson P."/>
        </authorList>
    </citation>
    <scope>NUCLEOTIDE SEQUENCE [LARGE SCALE GENOMIC DNA]</scope>
    <source>
        <strain evidence="6">ATCC 9039 / DSM 1715 / NCIMB 8712</strain>
        <plasmid evidence="5 6">pBIND02</plasmid>
    </source>
</reference>
<dbReference type="PANTHER" id="PTHR12526">
    <property type="entry name" value="GLYCOSYLTRANSFERASE"/>
    <property type="match status" value="1"/>
</dbReference>
<organism evidence="5 6">
    <name type="scientific">Beijerinckia indica subsp. indica (strain ATCC 9039 / DSM 1715 / NCIMB 8712)</name>
    <dbReference type="NCBI Taxonomy" id="395963"/>
    <lineage>
        <taxon>Bacteria</taxon>
        <taxon>Pseudomonadati</taxon>
        <taxon>Pseudomonadota</taxon>
        <taxon>Alphaproteobacteria</taxon>
        <taxon>Hyphomicrobiales</taxon>
        <taxon>Beijerinckiaceae</taxon>
        <taxon>Beijerinckia</taxon>
    </lineage>
</organism>
<evidence type="ECO:0000313" key="5">
    <source>
        <dbReference type="EMBL" id="ACB97442.1"/>
    </source>
</evidence>
<dbReference type="PANTHER" id="PTHR12526:SF510">
    <property type="entry name" value="D-INOSITOL 3-PHOSPHATE GLYCOSYLTRANSFERASE"/>
    <property type="match status" value="1"/>
</dbReference>
<feature type="domain" description="Glycosyltransferase subfamily 4-like N-terminal" evidence="4">
    <location>
        <begin position="19"/>
        <end position="171"/>
    </location>
</feature>
<evidence type="ECO:0000256" key="1">
    <source>
        <dbReference type="ARBA" id="ARBA00022676"/>
    </source>
</evidence>
<evidence type="ECO:0000256" key="2">
    <source>
        <dbReference type="ARBA" id="ARBA00022679"/>
    </source>
</evidence>
<keyword evidence="6" id="KW-1185">Reference proteome</keyword>
<proteinExistence type="predicted"/>
<dbReference type="Pfam" id="PF00534">
    <property type="entry name" value="Glycos_transf_1"/>
    <property type="match status" value="1"/>
</dbReference>
<keyword evidence="1" id="KW-0328">Glycosyltransferase</keyword>
<dbReference type="Proteomes" id="UP000001695">
    <property type="component" value="Plasmid pBIND02"/>
</dbReference>
<evidence type="ECO:0000313" key="6">
    <source>
        <dbReference type="Proteomes" id="UP000001695"/>
    </source>
</evidence>
<gene>
    <name evidence="5" type="ordered locus">Bind_3917</name>
</gene>
<keyword evidence="5" id="KW-0614">Plasmid</keyword>